<evidence type="ECO:0000313" key="2">
    <source>
        <dbReference type="Proteomes" id="UP000234891"/>
    </source>
</evidence>
<reference evidence="1 2" key="1">
    <citation type="journal article" date="2017" name="Genome Med.">
        <title>A novel Ruminococcus gnavus clade enriched in inflammatory bowel disease patients.</title>
        <authorList>
            <person name="Hall A.B."/>
            <person name="Yassour M."/>
            <person name="Sauk J."/>
            <person name="Garner A."/>
            <person name="Jiang X."/>
            <person name="Arthur T."/>
            <person name="Lagoudas G.K."/>
            <person name="Vatanen T."/>
            <person name="Fornelos N."/>
            <person name="Wilson R."/>
            <person name="Bertha M."/>
            <person name="Cohen M."/>
            <person name="Garber J."/>
            <person name="Khalili H."/>
            <person name="Gevers D."/>
            <person name="Ananthakrishnan A.N."/>
            <person name="Kugathasan S."/>
            <person name="Lander E.S."/>
            <person name="Blainey P."/>
            <person name="Vlamakis H."/>
            <person name="Xavier R.J."/>
            <person name="Huttenhower C."/>
        </authorList>
    </citation>
    <scope>NUCLEOTIDE SEQUENCE [LARGE SCALE GENOMIC DNA]</scope>
    <source>
        <strain evidence="1 2">RJX1124</strain>
    </source>
</reference>
<protein>
    <recommendedName>
        <fullName evidence="3">TnpV protein</fullName>
    </recommendedName>
</protein>
<evidence type="ECO:0008006" key="3">
    <source>
        <dbReference type="Google" id="ProtNLM"/>
    </source>
</evidence>
<sequence length="118" mass="13806">MNLTYEKCGDYLIPNIIPEPEPEGELRKFGLMRKHYLKEYKSGIYQGMVLSGKLKEHLLMVQEQAESHFDVLVGQMSEREGVTEQLKEENQMLWVQKINNIRTRAEEIVSEEIIYCNG</sequence>
<proteinExistence type="predicted"/>
<dbReference type="InterPro" id="IPR026989">
    <property type="entry name" value="TnpV"/>
</dbReference>
<dbReference type="Pfam" id="PF14198">
    <property type="entry name" value="TnpV"/>
    <property type="match status" value="1"/>
</dbReference>
<name>A0A2N5NZV6_MEDGN</name>
<dbReference type="AlphaFoldDB" id="A0A2N5NZV6"/>
<gene>
    <name evidence="1" type="ORF">CDL26_16155</name>
</gene>
<dbReference type="Proteomes" id="UP000234891">
    <property type="component" value="Unassembled WGS sequence"/>
</dbReference>
<dbReference type="RefSeq" id="WP_101871613.1">
    <property type="nucleotide sequence ID" value="NZ_NIHS01000058.1"/>
</dbReference>
<organism evidence="1 2">
    <name type="scientific">Mediterraneibacter gnavus</name>
    <name type="common">Ruminococcus gnavus</name>
    <dbReference type="NCBI Taxonomy" id="33038"/>
    <lineage>
        <taxon>Bacteria</taxon>
        <taxon>Bacillati</taxon>
        <taxon>Bacillota</taxon>
        <taxon>Clostridia</taxon>
        <taxon>Lachnospirales</taxon>
        <taxon>Lachnospiraceae</taxon>
        <taxon>Mediterraneibacter</taxon>
    </lineage>
</organism>
<accession>A0A2N5NZV6</accession>
<evidence type="ECO:0000313" key="1">
    <source>
        <dbReference type="EMBL" id="PLT68419.1"/>
    </source>
</evidence>
<comment type="caution">
    <text evidence="1">The sequence shown here is derived from an EMBL/GenBank/DDBJ whole genome shotgun (WGS) entry which is preliminary data.</text>
</comment>
<dbReference type="EMBL" id="NIHS01000058">
    <property type="protein sequence ID" value="PLT68419.1"/>
    <property type="molecule type" value="Genomic_DNA"/>
</dbReference>